<dbReference type="Proteomes" id="UP000243579">
    <property type="component" value="Unassembled WGS sequence"/>
</dbReference>
<dbReference type="InterPro" id="IPR001611">
    <property type="entry name" value="Leu-rich_rpt"/>
</dbReference>
<gene>
    <name evidence="3" type="ORF">ACHHYP_09861</name>
</gene>
<dbReference type="PANTHER" id="PTHR18849">
    <property type="entry name" value="LEUCINE RICH REPEAT PROTEIN"/>
    <property type="match status" value="1"/>
</dbReference>
<reference evidence="3 4" key="1">
    <citation type="journal article" date="2014" name="Genome Biol. Evol.">
        <title>The secreted proteins of Achlya hypogyna and Thraustotheca clavata identify the ancestral oomycete secretome and reveal gene acquisitions by horizontal gene transfer.</title>
        <authorList>
            <person name="Misner I."/>
            <person name="Blouin N."/>
            <person name="Leonard G."/>
            <person name="Richards T.A."/>
            <person name="Lane C.E."/>
        </authorList>
    </citation>
    <scope>NUCLEOTIDE SEQUENCE [LARGE SCALE GENOMIC DNA]</scope>
    <source>
        <strain evidence="3 4">ATCC 48635</strain>
    </source>
</reference>
<evidence type="ECO:0000256" key="2">
    <source>
        <dbReference type="ARBA" id="ARBA00022737"/>
    </source>
</evidence>
<dbReference type="OrthoDB" id="1517790at2759"/>
<keyword evidence="1" id="KW-0433">Leucine-rich repeat</keyword>
<dbReference type="PRINTS" id="PR00019">
    <property type="entry name" value="LEURICHRPT"/>
</dbReference>
<protein>
    <submittedName>
        <fullName evidence="3">Uncharacterized protein</fullName>
    </submittedName>
</protein>
<keyword evidence="4" id="KW-1185">Reference proteome</keyword>
<dbReference type="EMBL" id="JNBR01000095">
    <property type="protein sequence ID" value="OQR97858.1"/>
    <property type="molecule type" value="Genomic_DNA"/>
</dbReference>
<dbReference type="InterPro" id="IPR032675">
    <property type="entry name" value="LRR_dom_sf"/>
</dbReference>
<dbReference type="PROSITE" id="PS51450">
    <property type="entry name" value="LRR"/>
    <property type="match status" value="2"/>
</dbReference>
<organism evidence="3 4">
    <name type="scientific">Achlya hypogyna</name>
    <name type="common">Oomycete</name>
    <name type="synonym">Protoachlya hypogyna</name>
    <dbReference type="NCBI Taxonomy" id="1202772"/>
    <lineage>
        <taxon>Eukaryota</taxon>
        <taxon>Sar</taxon>
        <taxon>Stramenopiles</taxon>
        <taxon>Oomycota</taxon>
        <taxon>Saprolegniomycetes</taxon>
        <taxon>Saprolegniales</taxon>
        <taxon>Achlyaceae</taxon>
        <taxon>Achlya</taxon>
    </lineage>
</organism>
<sequence length="246" mass="26742">MELTEELIKRRSQHFDLACVQRLNLAKAGVAKVAALAECTALVELNLSHNKIANVGGIPPLPALRSLDLSHNALASLEALPALPELEELRLEGNDLTDVNWAAIAKKLPQLRRLVLRTAATASRNRGASSFGDAAKTRSLVCDQVGYGDVVPKALQSLEFLDGEALALRHVGRAQTSATDAPELLAVEKEMQAVAWGPLDWTLEARDPAFVAKCTKPLRALLQECESELFGESQDLLEHMQQLVRT</sequence>
<evidence type="ECO:0000313" key="4">
    <source>
        <dbReference type="Proteomes" id="UP000243579"/>
    </source>
</evidence>
<dbReference type="Pfam" id="PF13855">
    <property type="entry name" value="LRR_8"/>
    <property type="match status" value="1"/>
</dbReference>
<dbReference type="AlphaFoldDB" id="A0A1V9ZIP8"/>
<dbReference type="Gene3D" id="3.80.10.10">
    <property type="entry name" value="Ribonuclease Inhibitor"/>
    <property type="match status" value="1"/>
</dbReference>
<name>A0A1V9ZIP8_ACHHY</name>
<dbReference type="SUPFAM" id="SSF52058">
    <property type="entry name" value="L domain-like"/>
    <property type="match status" value="1"/>
</dbReference>
<keyword evidence="2" id="KW-0677">Repeat</keyword>
<dbReference type="PANTHER" id="PTHR18849:SF0">
    <property type="entry name" value="CILIA- AND FLAGELLA-ASSOCIATED PROTEIN 410-RELATED"/>
    <property type="match status" value="1"/>
</dbReference>
<evidence type="ECO:0000256" key="1">
    <source>
        <dbReference type="ARBA" id="ARBA00022614"/>
    </source>
</evidence>
<comment type="caution">
    <text evidence="3">The sequence shown here is derived from an EMBL/GenBank/DDBJ whole genome shotgun (WGS) entry which is preliminary data.</text>
</comment>
<accession>A0A1V9ZIP8</accession>
<proteinExistence type="predicted"/>
<evidence type="ECO:0000313" key="3">
    <source>
        <dbReference type="EMBL" id="OQR97858.1"/>
    </source>
</evidence>
<dbReference type="STRING" id="1202772.A0A1V9ZIP8"/>